<feature type="region of interest" description="Disordered" evidence="1">
    <location>
        <begin position="15"/>
        <end position="109"/>
    </location>
</feature>
<protein>
    <recommendedName>
        <fullName evidence="4">Secreted protein</fullName>
    </recommendedName>
</protein>
<accession>A0ABU3Q6D3</accession>
<keyword evidence="3" id="KW-1185">Reference proteome</keyword>
<evidence type="ECO:0000256" key="1">
    <source>
        <dbReference type="SAM" id="MobiDB-lite"/>
    </source>
</evidence>
<evidence type="ECO:0008006" key="4">
    <source>
        <dbReference type="Google" id="ProtNLM"/>
    </source>
</evidence>
<evidence type="ECO:0000313" key="2">
    <source>
        <dbReference type="EMBL" id="MDT9598959.1"/>
    </source>
</evidence>
<proteinExistence type="predicted"/>
<dbReference type="EMBL" id="JAVUPU010000003">
    <property type="protein sequence ID" value="MDT9598959.1"/>
    <property type="molecule type" value="Genomic_DNA"/>
</dbReference>
<evidence type="ECO:0000313" key="3">
    <source>
        <dbReference type="Proteomes" id="UP001259572"/>
    </source>
</evidence>
<feature type="compositionally biased region" description="Polar residues" evidence="1">
    <location>
        <begin position="39"/>
        <end position="56"/>
    </location>
</feature>
<dbReference type="Proteomes" id="UP001259572">
    <property type="component" value="Unassembled WGS sequence"/>
</dbReference>
<comment type="caution">
    <text evidence="2">The sequence shown here is derived from an EMBL/GenBank/DDBJ whole genome shotgun (WGS) entry which is preliminary data.</text>
</comment>
<name>A0ABU3Q6D3_9SPHN</name>
<gene>
    <name evidence="2" type="ORF">RQX22_08355</name>
</gene>
<dbReference type="RefSeq" id="WP_315725458.1">
    <property type="nucleotide sequence ID" value="NZ_JAVUPU010000003.1"/>
</dbReference>
<feature type="compositionally biased region" description="Low complexity" evidence="1">
    <location>
        <begin position="71"/>
        <end position="80"/>
    </location>
</feature>
<sequence length="182" mass="19283">MRRFLFMTLALAACGSQGGDESARSNGTVTLELPPATPFNPSENVSALENQTNTASDVADNASVAEDEQPAPKAAETETSAAEEKPAAPKPADAPPKQAGSAETSSEEARLLPARLPLADAEIARTIERIGFACGEVIASNRVESGDQEAYKVSCSSGKSYQGTMKNGRMFFREWTGRLTRE</sequence>
<reference evidence="2 3" key="1">
    <citation type="submission" date="2023-05" db="EMBL/GenBank/DDBJ databases">
        <authorList>
            <person name="Guo Y."/>
        </authorList>
    </citation>
    <scope>NUCLEOTIDE SEQUENCE [LARGE SCALE GENOMIC DNA]</scope>
    <source>
        <strain evidence="2 3">GR2756</strain>
    </source>
</reference>
<organism evidence="2 3">
    <name type="scientific">Sphingosinicella rhizophila</name>
    <dbReference type="NCBI Taxonomy" id="3050082"/>
    <lineage>
        <taxon>Bacteria</taxon>
        <taxon>Pseudomonadati</taxon>
        <taxon>Pseudomonadota</taxon>
        <taxon>Alphaproteobacteria</taxon>
        <taxon>Sphingomonadales</taxon>
        <taxon>Sphingosinicellaceae</taxon>
        <taxon>Sphingosinicella</taxon>
    </lineage>
</organism>